<keyword evidence="2" id="KW-1185">Reference proteome</keyword>
<comment type="caution">
    <text evidence="1">The sequence shown here is derived from an EMBL/GenBank/DDBJ whole genome shotgun (WGS) entry which is preliminary data.</text>
</comment>
<name>A0ABU6YI73_9FABA</name>
<feature type="non-terminal residue" evidence="1">
    <location>
        <position position="1"/>
    </location>
</feature>
<dbReference type="Proteomes" id="UP001341840">
    <property type="component" value="Unassembled WGS sequence"/>
</dbReference>
<evidence type="ECO:0000313" key="1">
    <source>
        <dbReference type="EMBL" id="MED6208358.1"/>
    </source>
</evidence>
<sequence>CEMAENLPGGQGAVVQEVAVAQMPRELPTIYHWITRDVLGSPPILDKKYLDEIKLTGVIFGGGELERRYRVEAARPGDRVCYLNLDHPTVPNWLWVNEVMFTEFGLGFPDFVVEESKPARRVTVGSSTERCHRSKEIEKDCRIIKSGRPWVEISCIPMIATGPSLEGLSLKGN</sequence>
<proteinExistence type="predicted"/>
<gene>
    <name evidence="1" type="ORF">PIB30_044249</name>
</gene>
<organism evidence="1 2">
    <name type="scientific">Stylosanthes scabra</name>
    <dbReference type="NCBI Taxonomy" id="79078"/>
    <lineage>
        <taxon>Eukaryota</taxon>
        <taxon>Viridiplantae</taxon>
        <taxon>Streptophyta</taxon>
        <taxon>Embryophyta</taxon>
        <taxon>Tracheophyta</taxon>
        <taxon>Spermatophyta</taxon>
        <taxon>Magnoliopsida</taxon>
        <taxon>eudicotyledons</taxon>
        <taxon>Gunneridae</taxon>
        <taxon>Pentapetalae</taxon>
        <taxon>rosids</taxon>
        <taxon>fabids</taxon>
        <taxon>Fabales</taxon>
        <taxon>Fabaceae</taxon>
        <taxon>Papilionoideae</taxon>
        <taxon>50 kb inversion clade</taxon>
        <taxon>dalbergioids sensu lato</taxon>
        <taxon>Dalbergieae</taxon>
        <taxon>Pterocarpus clade</taxon>
        <taxon>Stylosanthes</taxon>
    </lineage>
</organism>
<accession>A0ABU6YI73</accession>
<reference evidence="1 2" key="1">
    <citation type="journal article" date="2023" name="Plants (Basel)">
        <title>Bridging the Gap: Combining Genomics and Transcriptomics Approaches to Understand Stylosanthes scabra, an Orphan Legume from the Brazilian Caatinga.</title>
        <authorList>
            <person name="Ferreira-Neto J.R.C."/>
            <person name="da Silva M.D."/>
            <person name="Binneck E."/>
            <person name="de Melo N.F."/>
            <person name="da Silva R.H."/>
            <person name="de Melo A.L.T.M."/>
            <person name="Pandolfi V."/>
            <person name="Bustamante F.O."/>
            <person name="Brasileiro-Vidal A.C."/>
            <person name="Benko-Iseppon A.M."/>
        </authorList>
    </citation>
    <scope>NUCLEOTIDE SEQUENCE [LARGE SCALE GENOMIC DNA]</scope>
    <source>
        <tissue evidence="1">Leaves</tissue>
    </source>
</reference>
<dbReference type="EMBL" id="JASCZI010241918">
    <property type="protein sequence ID" value="MED6208358.1"/>
    <property type="molecule type" value="Genomic_DNA"/>
</dbReference>
<protein>
    <submittedName>
        <fullName evidence="1">Uncharacterized protein</fullName>
    </submittedName>
</protein>
<evidence type="ECO:0000313" key="2">
    <source>
        <dbReference type="Proteomes" id="UP001341840"/>
    </source>
</evidence>